<name>A0A6A5W9V6_9PLEO</name>
<sequence length="215" mass="23000">MPSDFVISSWLADVEAATPAEKSFFPGCTLRKRARPAVEAEAALRKKQCALAPAAANMSTPPSPPQSNLNPRPRRPAKPQSLSPRKSQRLRGQDQRPVQQVAVAVEVEVEVAARPASCQPRARSTNKPAAALVNPGHNAPILSPPISSSAQYTAALDLDAAAGAVSKSITTHSQTSSKRAQTPSPRKTLRDLGMLDKPIEYVANRSRLPQETLPH</sequence>
<proteinExistence type="predicted"/>
<feature type="region of interest" description="Disordered" evidence="1">
    <location>
        <begin position="167"/>
        <end position="195"/>
    </location>
</feature>
<keyword evidence="3" id="KW-1185">Reference proteome</keyword>
<feature type="region of interest" description="Disordered" evidence="1">
    <location>
        <begin position="52"/>
        <end position="98"/>
    </location>
</feature>
<organism evidence="2 3">
    <name type="scientific">Amniculicola lignicola CBS 123094</name>
    <dbReference type="NCBI Taxonomy" id="1392246"/>
    <lineage>
        <taxon>Eukaryota</taxon>
        <taxon>Fungi</taxon>
        <taxon>Dikarya</taxon>
        <taxon>Ascomycota</taxon>
        <taxon>Pezizomycotina</taxon>
        <taxon>Dothideomycetes</taxon>
        <taxon>Pleosporomycetidae</taxon>
        <taxon>Pleosporales</taxon>
        <taxon>Amniculicolaceae</taxon>
        <taxon>Amniculicola</taxon>
    </lineage>
</organism>
<dbReference type="Proteomes" id="UP000799779">
    <property type="component" value="Unassembled WGS sequence"/>
</dbReference>
<accession>A0A6A5W9V6</accession>
<dbReference type="AlphaFoldDB" id="A0A6A5W9V6"/>
<evidence type="ECO:0000313" key="3">
    <source>
        <dbReference type="Proteomes" id="UP000799779"/>
    </source>
</evidence>
<evidence type="ECO:0000313" key="2">
    <source>
        <dbReference type="EMBL" id="KAF1994406.1"/>
    </source>
</evidence>
<protein>
    <submittedName>
        <fullName evidence="2">Uncharacterized protein</fullName>
    </submittedName>
</protein>
<gene>
    <name evidence="2" type="ORF">P154DRAFT_32487</name>
</gene>
<dbReference type="EMBL" id="ML977662">
    <property type="protein sequence ID" value="KAF1994406.1"/>
    <property type="molecule type" value="Genomic_DNA"/>
</dbReference>
<feature type="compositionally biased region" description="Polar residues" evidence="1">
    <location>
        <begin position="167"/>
        <end position="185"/>
    </location>
</feature>
<reference evidence="2" key="1">
    <citation type="journal article" date="2020" name="Stud. Mycol.">
        <title>101 Dothideomycetes genomes: a test case for predicting lifestyles and emergence of pathogens.</title>
        <authorList>
            <person name="Haridas S."/>
            <person name="Albert R."/>
            <person name="Binder M."/>
            <person name="Bloem J."/>
            <person name="Labutti K."/>
            <person name="Salamov A."/>
            <person name="Andreopoulos B."/>
            <person name="Baker S."/>
            <person name="Barry K."/>
            <person name="Bills G."/>
            <person name="Bluhm B."/>
            <person name="Cannon C."/>
            <person name="Castanera R."/>
            <person name="Culley D."/>
            <person name="Daum C."/>
            <person name="Ezra D."/>
            <person name="Gonzalez J."/>
            <person name="Henrissat B."/>
            <person name="Kuo A."/>
            <person name="Liang C."/>
            <person name="Lipzen A."/>
            <person name="Lutzoni F."/>
            <person name="Magnuson J."/>
            <person name="Mondo S."/>
            <person name="Nolan M."/>
            <person name="Ohm R."/>
            <person name="Pangilinan J."/>
            <person name="Park H.-J."/>
            <person name="Ramirez L."/>
            <person name="Alfaro M."/>
            <person name="Sun H."/>
            <person name="Tritt A."/>
            <person name="Yoshinaga Y."/>
            <person name="Zwiers L.-H."/>
            <person name="Turgeon B."/>
            <person name="Goodwin S."/>
            <person name="Spatafora J."/>
            <person name="Crous P."/>
            <person name="Grigoriev I."/>
        </authorList>
    </citation>
    <scope>NUCLEOTIDE SEQUENCE</scope>
    <source>
        <strain evidence="2">CBS 123094</strain>
    </source>
</reference>
<evidence type="ECO:0000256" key="1">
    <source>
        <dbReference type="SAM" id="MobiDB-lite"/>
    </source>
</evidence>